<keyword evidence="1 4" id="KW-0479">Metal-binding</keyword>
<proteinExistence type="predicted"/>
<dbReference type="PROSITE" id="PS50023">
    <property type="entry name" value="LIM_DOMAIN_2"/>
    <property type="match status" value="1"/>
</dbReference>
<dbReference type="Pfam" id="PF00412">
    <property type="entry name" value="LIM"/>
    <property type="match status" value="1"/>
</dbReference>
<dbReference type="PANTHER" id="PTHR24206">
    <property type="entry name" value="OS06G0237300 PROTEIN"/>
    <property type="match status" value="1"/>
</dbReference>
<evidence type="ECO:0000256" key="3">
    <source>
        <dbReference type="ARBA" id="ARBA00023038"/>
    </source>
</evidence>
<evidence type="ECO:0000313" key="7">
    <source>
        <dbReference type="Proteomes" id="UP000261620"/>
    </source>
</evidence>
<name>A0A3Q4BNQ8_MOLML</name>
<organism evidence="6 7">
    <name type="scientific">Mola mola</name>
    <name type="common">Ocean sunfish</name>
    <name type="synonym">Tetraodon mola</name>
    <dbReference type="NCBI Taxonomy" id="94237"/>
    <lineage>
        <taxon>Eukaryota</taxon>
        <taxon>Metazoa</taxon>
        <taxon>Chordata</taxon>
        <taxon>Craniata</taxon>
        <taxon>Vertebrata</taxon>
        <taxon>Euteleostomi</taxon>
        <taxon>Actinopterygii</taxon>
        <taxon>Neopterygii</taxon>
        <taxon>Teleostei</taxon>
        <taxon>Neoteleostei</taxon>
        <taxon>Acanthomorphata</taxon>
        <taxon>Eupercaria</taxon>
        <taxon>Tetraodontiformes</taxon>
        <taxon>Molidae</taxon>
        <taxon>Mola</taxon>
    </lineage>
</organism>
<evidence type="ECO:0000256" key="2">
    <source>
        <dbReference type="ARBA" id="ARBA00022833"/>
    </source>
</evidence>
<dbReference type="Gene3D" id="2.10.110.10">
    <property type="entry name" value="Cysteine Rich Protein"/>
    <property type="match status" value="1"/>
</dbReference>
<keyword evidence="2 4" id="KW-0862">Zinc</keyword>
<feature type="domain" description="LIM zinc-binding" evidence="5">
    <location>
        <begin position="1"/>
        <end position="51"/>
    </location>
</feature>
<evidence type="ECO:0000256" key="1">
    <source>
        <dbReference type="ARBA" id="ARBA00022723"/>
    </source>
</evidence>
<evidence type="ECO:0000256" key="4">
    <source>
        <dbReference type="PROSITE-ProRule" id="PRU00125"/>
    </source>
</evidence>
<dbReference type="Proteomes" id="UP000261620">
    <property type="component" value="Unplaced"/>
</dbReference>
<sequence length="69" mass="8004">VERVLAEGLYFHRECFRCSTCSCALRQGAHAFDSQHGKLYCKPHFDQRNNGTTLYRNLSLRAHIGHRLI</sequence>
<keyword evidence="3 4" id="KW-0440">LIM domain</keyword>
<dbReference type="Ensembl" id="ENSMMOT00000022721.1">
    <property type="protein sequence ID" value="ENSMMOP00000022352.1"/>
    <property type="gene ID" value="ENSMMOG00000016986.1"/>
</dbReference>
<protein>
    <recommendedName>
        <fullName evidence="5">LIM zinc-binding domain-containing protein</fullName>
    </recommendedName>
</protein>
<dbReference type="AlphaFoldDB" id="A0A3Q4BNQ8"/>
<accession>A0A3Q4BNQ8</accession>
<reference evidence="6" key="2">
    <citation type="submission" date="2025-09" db="UniProtKB">
        <authorList>
            <consortium name="Ensembl"/>
        </authorList>
    </citation>
    <scope>IDENTIFICATION</scope>
</reference>
<evidence type="ECO:0000259" key="5">
    <source>
        <dbReference type="PROSITE" id="PS50023"/>
    </source>
</evidence>
<dbReference type="SUPFAM" id="SSF57716">
    <property type="entry name" value="Glucocorticoid receptor-like (DNA-binding domain)"/>
    <property type="match status" value="1"/>
</dbReference>
<keyword evidence="7" id="KW-1185">Reference proteome</keyword>
<dbReference type="SMART" id="SM00132">
    <property type="entry name" value="LIM"/>
    <property type="match status" value="1"/>
</dbReference>
<evidence type="ECO:0000313" key="6">
    <source>
        <dbReference type="Ensembl" id="ENSMMOP00000022352.1"/>
    </source>
</evidence>
<dbReference type="GO" id="GO:0046872">
    <property type="term" value="F:metal ion binding"/>
    <property type="evidence" value="ECO:0007669"/>
    <property type="project" value="UniProtKB-KW"/>
</dbReference>
<dbReference type="STRING" id="94237.ENSMMOP00000022352"/>
<reference evidence="6" key="1">
    <citation type="submission" date="2025-08" db="UniProtKB">
        <authorList>
            <consortium name="Ensembl"/>
        </authorList>
    </citation>
    <scope>IDENTIFICATION</scope>
</reference>
<dbReference type="InterPro" id="IPR001781">
    <property type="entry name" value="Znf_LIM"/>
</dbReference>